<proteinExistence type="predicted"/>
<comment type="caution">
    <text evidence="2">The sequence shown here is derived from an EMBL/GenBank/DDBJ whole genome shotgun (WGS) entry which is preliminary data.</text>
</comment>
<gene>
    <name evidence="2" type="ORF">BGTH12_LOCUS4268</name>
</gene>
<organism evidence="2 3">
    <name type="scientific">Blumeria graminis f. sp. triticale</name>
    <dbReference type="NCBI Taxonomy" id="1689686"/>
    <lineage>
        <taxon>Eukaryota</taxon>
        <taxon>Fungi</taxon>
        <taxon>Dikarya</taxon>
        <taxon>Ascomycota</taxon>
        <taxon>Pezizomycotina</taxon>
        <taxon>Leotiomycetes</taxon>
        <taxon>Erysiphales</taxon>
        <taxon>Erysiphaceae</taxon>
        <taxon>Blumeria</taxon>
    </lineage>
</organism>
<feature type="transmembrane region" description="Helical" evidence="1">
    <location>
        <begin position="6"/>
        <end position="24"/>
    </location>
</feature>
<accession>A0A9W4GGI5</accession>
<evidence type="ECO:0000313" key="3">
    <source>
        <dbReference type="Proteomes" id="UP000683417"/>
    </source>
</evidence>
<name>A0A9W4GGI5_BLUGR</name>
<dbReference type="AlphaFoldDB" id="A0A9W4GGI5"/>
<sequence>MNKVVLNLLIIYYLLIYNIAHSLSETMMPRSNCMNN</sequence>
<evidence type="ECO:0000256" key="1">
    <source>
        <dbReference type="SAM" id="Phobius"/>
    </source>
</evidence>
<reference evidence="2" key="1">
    <citation type="submission" date="2020-10" db="EMBL/GenBank/DDBJ databases">
        <authorList>
            <person name="Muller C M."/>
        </authorList>
    </citation>
    <scope>NUCLEOTIDE SEQUENCE</scope>
    <source>
        <strain evidence="2">THUN-12</strain>
    </source>
</reference>
<dbReference type="EMBL" id="CAJHIT010000007">
    <property type="protein sequence ID" value="CAD6502910.1"/>
    <property type="molecule type" value="Genomic_DNA"/>
</dbReference>
<keyword evidence="1" id="KW-0472">Membrane</keyword>
<evidence type="ECO:0000313" key="2">
    <source>
        <dbReference type="EMBL" id="CAD6502910.1"/>
    </source>
</evidence>
<keyword evidence="1" id="KW-0812">Transmembrane</keyword>
<keyword evidence="1" id="KW-1133">Transmembrane helix</keyword>
<protein>
    <submittedName>
        <fullName evidence="2">BgTH12-02584</fullName>
    </submittedName>
</protein>
<dbReference type="Proteomes" id="UP000683417">
    <property type="component" value="Unassembled WGS sequence"/>
</dbReference>